<sequence length="249" mass="27206">MAAMAAERGGGSSSSNNNNNNNNNINFNNSNSNNGGRSLHNFSLPPCLSWGTQKLLRCSNSTSSLNDVVSHSLSSKRPRHSSPQYDNGGSVGGADRIDVVREKLMLDLRSEVDKMRAVFLAPPPPPPPRWNLRTRRAVCGGGDDRTAAVEEEVEVAAVAEERGDGGVTVAVAATAARPKFSVALTRQEVEEDFVAMVGRRPPRKPKKRPRYISKELETIFPGVWLSEVTADMYKVDETPEAPKAYYFTF</sequence>
<dbReference type="InterPro" id="IPR012438">
    <property type="entry name" value="DUF1639"/>
</dbReference>
<evidence type="ECO:0000256" key="1">
    <source>
        <dbReference type="SAM" id="MobiDB-lite"/>
    </source>
</evidence>
<dbReference type="PANTHER" id="PTHR33130">
    <property type="entry name" value="PUTATIVE (DUF1639)-RELATED"/>
    <property type="match status" value="1"/>
</dbReference>
<organism evidence="2 3">
    <name type="scientific">Saponaria officinalis</name>
    <name type="common">Common soapwort</name>
    <name type="synonym">Lychnis saponaria</name>
    <dbReference type="NCBI Taxonomy" id="3572"/>
    <lineage>
        <taxon>Eukaryota</taxon>
        <taxon>Viridiplantae</taxon>
        <taxon>Streptophyta</taxon>
        <taxon>Embryophyta</taxon>
        <taxon>Tracheophyta</taxon>
        <taxon>Spermatophyta</taxon>
        <taxon>Magnoliopsida</taxon>
        <taxon>eudicotyledons</taxon>
        <taxon>Gunneridae</taxon>
        <taxon>Pentapetalae</taxon>
        <taxon>Caryophyllales</taxon>
        <taxon>Caryophyllaceae</taxon>
        <taxon>Caryophylleae</taxon>
        <taxon>Saponaria</taxon>
    </lineage>
</organism>
<keyword evidence="3" id="KW-1185">Reference proteome</keyword>
<feature type="compositionally biased region" description="Low complexity" evidence="1">
    <location>
        <begin position="13"/>
        <end position="32"/>
    </location>
</feature>
<dbReference type="PANTHER" id="PTHR33130:SF43">
    <property type="entry name" value="OS01G0688600 PROTEIN"/>
    <property type="match status" value="1"/>
</dbReference>
<name>A0AAW1JN83_SAPOF</name>
<accession>A0AAW1JN83</accession>
<protein>
    <submittedName>
        <fullName evidence="2">Uncharacterized protein</fullName>
    </submittedName>
</protein>
<evidence type="ECO:0000313" key="3">
    <source>
        <dbReference type="Proteomes" id="UP001443914"/>
    </source>
</evidence>
<comment type="caution">
    <text evidence="2">The sequence shown here is derived from an EMBL/GenBank/DDBJ whole genome shotgun (WGS) entry which is preliminary data.</text>
</comment>
<dbReference type="AlphaFoldDB" id="A0AAW1JN83"/>
<proteinExistence type="predicted"/>
<reference evidence="2" key="1">
    <citation type="submission" date="2024-03" db="EMBL/GenBank/DDBJ databases">
        <title>WGS assembly of Saponaria officinalis var. Norfolk2.</title>
        <authorList>
            <person name="Jenkins J."/>
            <person name="Shu S."/>
            <person name="Grimwood J."/>
            <person name="Barry K."/>
            <person name="Goodstein D."/>
            <person name="Schmutz J."/>
            <person name="Leebens-Mack J."/>
            <person name="Osbourn A."/>
        </authorList>
    </citation>
    <scope>NUCLEOTIDE SEQUENCE [LARGE SCALE GENOMIC DNA]</scope>
    <source>
        <strain evidence="2">JIC</strain>
    </source>
</reference>
<dbReference type="Pfam" id="PF07797">
    <property type="entry name" value="DUF1639"/>
    <property type="match status" value="1"/>
</dbReference>
<dbReference type="Proteomes" id="UP001443914">
    <property type="component" value="Unassembled WGS sequence"/>
</dbReference>
<feature type="region of interest" description="Disordered" evidence="1">
    <location>
        <begin position="69"/>
        <end position="93"/>
    </location>
</feature>
<feature type="region of interest" description="Disordered" evidence="1">
    <location>
        <begin position="1"/>
        <end position="32"/>
    </location>
</feature>
<evidence type="ECO:0000313" key="2">
    <source>
        <dbReference type="EMBL" id="KAK9705822.1"/>
    </source>
</evidence>
<gene>
    <name evidence="2" type="ORF">RND81_07G084600</name>
</gene>
<dbReference type="EMBL" id="JBDFQZ010000007">
    <property type="protein sequence ID" value="KAK9705822.1"/>
    <property type="molecule type" value="Genomic_DNA"/>
</dbReference>